<dbReference type="PANTHER" id="PTHR14939:SF5">
    <property type="entry name" value="F-BOX ONLY PROTEIN 22"/>
    <property type="match status" value="1"/>
</dbReference>
<dbReference type="InterPro" id="IPR013702">
    <property type="entry name" value="FIST_domain_N"/>
</dbReference>
<proteinExistence type="predicted"/>
<organism evidence="8 9">
    <name type="scientific">Azospirillum thermophilum</name>
    <dbReference type="NCBI Taxonomy" id="2202148"/>
    <lineage>
        <taxon>Bacteria</taxon>
        <taxon>Pseudomonadati</taxon>
        <taxon>Pseudomonadota</taxon>
        <taxon>Alphaproteobacteria</taxon>
        <taxon>Rhodospirillales</taxon>
        <taxon>Azospirillaceae</taxon>
        <taxon>Azospirillum</taxon>
    </lineage>
</organism>
<evidence type="ECO:0000313" key="9">
    <source>
        <dbReference type="Proteomes" id="UP000245629"/>
    </source>
</evidence>
<evidence type="ECO:0000259" key="6">
    <source>
        <dbReference type="SMART" id="SM00897"/>
    </source>
</evidence>
<accession>A0A2S2CNY1</accession>
<dbReference type="PIRSF" id="PIRSF018953">
    <property type="entry name" value="UCP018953"/>
    <property type="match status" value="1"/>
</dbReference>
<sequence length="391" mass="40644">MTTTPAPADEATFQAAAAAGSDWGPTVKSCLESLGPVEGCTLGFLYLTDALADQATSIVTLLRGVTGIPHWVGTTGIGVCANGHTLFDEPGMAVMAARLPPESFHLFPMLTEGLEPLRRKAGPWLDRHGSSLALVHADPRTKNLAGLVSTLSEETGSFLVGGLSASRGSFPQFTMPGGTGTGAGTAGPVAEGGVSGVLFAPDLPVATAHTQGCVPIGPARSITAADGDKVLEIDGRPALEIFKQDIGPDLAADLPRVAGLIFAGLPITGSDTGDYLVRDLVAIDPRAGWISIAEEVRTGQPILFTRRDRASAEADMRRMLAALKKRVSTRPKGAIYVSCIARGPSLFGSGDNELALIREAFGPIPLVGFYAAGEISHQRLYGYTGVLTLFL</sequence>
<dbReference type="OrthoDB" id="9770435at2"/>
<dbReference type="PANTHER" id="PTHR14939">
    <property type="entry name" value="F-BOX ONLY PROTEIN 22"/>
    <property type="match status" value="1"/>
</dbReference>
<name>A0A2S2CNY1_9PROT</name>
<comment type="subcellular location">
    <subcellularLocation>
        <location evidence="1">Cell membrane</location>
        <topology evidence="1">Multi-pass membrane protein</topology>
    </subcellularLocation>
</comment>
<dbReference type="SMART" id="SM00897">
    <property type="entry name" value="FIST"/>
    <property type="match status" value="1"/>
</dbReference>
<dbReference type="GO" id="GO:0005886">
    <property type="term" value="C:plasma membrane"/>
    <property type="evidence" value="ECO:0007669"/>
    <property type="project" value="UniProtKB-SubCell"/>
</dbReference>
<evidence type="ECO:0000256" key="5">
    <source>
        <dbReference type="ARBA" id="ARBA00023136"/>
    </source>
</evidence>
<reference evidence="9" key="1">
    <citation type="submission" date="2018-05" db="EMBL/GenBank/DDBJ databases">
        <title>Azospirillum thermophila sp. nov., a novel isolated from hot spring.</title>
        <authorList>
            <person name="Zhao Z."/>
        </authorList>
    </citation>
    <scope>NUCLEOTIDE SEQUENCE [LARGE SCALE GENOMIC DNA]</scope>
    <source>
        <strain evidence="9">CFH 70021</strain>
    </source>
</reference>
<dbReference type="Pfam" id="PF10442">
    <property type="entry name" value="FIST_C"/>
    <property type="match status" value="1"/>
</dbReference>
<dbReference type="KEGG" id="azz:DEW08_07295"/>
<evidence type="ECO:0000313" key="8">
    <source>
        <dbReference type="EMBL" id="AWK86080.1"/>
    </source>
</evidence>
<keyword evidence="4" id="KW-1133">Transmembrane helix</keyword>
<dbReference type="AlphaFoldDB" id="A0A2S2CNY1"/>
<keyword evidence="2" id="KW-1003">Cell membrane</keyword>
<feature type="domain" description="FIST C-domain" evidence="7">
    <location>
        <begin position="238"/>
        <end position="378"/>
    </location>
</feature>
<evidence type="ECO:0000256" key="1">
    <source>
        <dbReference type="ARBA" id="ARBA00004651"/>
    </source>
</evidence>
<feature type="domain" description="FIST" evidence="6">
    <location>
        <begin position="39"/>
        <end position="237"/>
    </location>
</feature>
<keyword evidence="8" id="KW-0808">Transferase</keyword>
<dbReference type="Pfam" id="PF08495">
    <property type="entry name" value="FIST"/>
    <property type="match status" value="1"/>
</dbReference>
<gene>
    <name evidence="8" type="ORF">DEW08_07295</name>
</gene>
<evidence type="ECO:0000256" key="2">
    <source>
        <dbReference type="ARBA" id="ARBA00022475"/>
    </source>
</evidence>
<evidence type="ECO:0000256" key="3">
    <source>
        <dbReference type="ARBA" id="ARBA00022692"/>
    </source>
</evidence>
<dbReference type="SMART" id="SM01204">
    <property type="entry name" value="FIST_C"/>
    <property type="match status" value="1"/>
</dbReference>
<keyword evidence="9" id="KW-1185">Reference proteome</keyword>
<keyword evidence="8" id="KW-0418">Kinase</keyword>
<evidence type="ECO:0000259" key="7">
    <source>
        <dbReference type="SMART" id="SM01204"/>
    </source>
</evidence>
<keyword evidence="5" id="KW-0472">Membrane</keyword>
<dbReference type="GO" id="GO:0016301">
    <property type="term" value="F:kinase activity"/>
    <property type="evidence" value="ECO:0007669"/>
    <property type="project" value="UniProtKB-KW"/>
</dbReference>
<dbReference type="InterPro" id="IPR016741">
    <property type="entry name" value="UCP018953"/>
</dbReference>
<evidence type="ECO:0000256" key="4">
    <source>
        <dbReference type="ARBA" id="ARBA00022989"/>
    </source>
</evidence>
<dbReference type="RefSeq" id="WP_109325797.1">
    <property type="nucleotide sequence ID" value="NZ_CP029353.1"/>
</dbReference>
<dbReference type="Proteomes" id="UP000245629">
    <property type="component" value="Chromosome 2"/>
</dbReference>
<dbReference type="InterPro" id="IPR019494">
    <property type="entry name" value="FIST_C"/>
</dbReference>
<protein>
    <submittedName>
        <fullName evidence="8">Histidine kinase</fullName>
    </submittedName>
</protein>
<keyword evidence="3" id="KW-0812">Transmembrane</keyword>
<dbReference type="EMBL" id="CP029353">
    <property type="protein sequence ID" value="AWK86080.1"/>
    <property type="molecule type" value="Genomic_DNA"/>
</dbReference>